<name>A0A026VWD0_OOCBI</name>
<evidence type="ECO:0000313" key="2">
    <source>
        <dbReference type="Proteomes" id="UP000053097"/>
    </source>
</evidence>
<reference evidence="1 2" key="1">
    <citation type="journal article" date="2014" name="Curr. Biol.">
        <title>The genome of the clonal raider ant Cerapachys biroi.</title>
        <authorList>
            <person name="Oxley P.R."/>
            <person name="Ji L."/>
            <person name="Fetter-Pruneda I."/>
            <person name="McKenzie S.K."/>
            <person name="Li C."/>
            <person name="Hu H."/>
            <person name="Zhang G."/>
            <person name="Kronauer D.J."/>
        </authorList>
    </citation>
    <scope>NUCLEOTIDE SEQUENCE [LARGE SCALE GENOMIC DNA]</scope>
</reference>
<evidence type="ECO:0000313" key="1">
    <source>
        <dbReference type="EMBL" id="EZA48067.1"/>
    </source>
</evidence>
<protein>
    <submittedName>
        <fullName evidence="1">Uncharacterized protein</fullName>
    </submittedName>
</protein>
<feature type="non-terminal residue" evidence="1">
    <location>
        <position position="1"/>
    </location>
</feature>
<sequence length="107" mass="12328">NLGKISRELSYERRLSRKPQTGTQAAAIMHREKCAWGQTGQKNVMALLVLMADLVCELSALRYRHITSNLVVLIAGMTSSRLRWTTKYKNGRRSHSRQLYHMVATRR</sequence>
<organism evidence="1 2">
    <name type="scientific">Ooceraea biroi</name>
    <name type="common">Clonal raider ant</name>
    <name type="synonym">Cerapachys biroi</name>
    <dbReference type="NCBI Taxonomy" id="2015173"/>
    <lineage>
        <taxon>Eukaryota</taxon>
        <taxon>Metazoa</taxon>
        <taxon>Ecdysozoa</taxon>
        <taxon>Arthropoda</taxon>
        <taxon>Hexapoda</taxon>
        <taxon>Insecta</taxon>
        <taxon>Pterygota</taxon>
        <taxon>Neoptera</taxon>
        <taxon>Endopterygota</taxon>
        <taxon>Hymenoptera</taxon>
        <taxon>Apocrita</taxon>
        <taxon>Aculeata</taxon>
        <taxon>Formicoidea</taxon>
        <taxon>Formicidae</taxon>
        <taxon>Dorylinae</taxon>
        <taxon>Ooceraea</taxon>
    </lineage>
</organism>
<gene>
    <name evidence="1" type="ORF">X777_14176</name>
</gene>
<keyword evidence="2" id="KW-1185">Reference proteome</keyword>
<dbReference type="EMBL" id="KK107681">
    <property type="protein sequence ID" value="EZA48067.1"/>
    <property type="molecule type" value="Genomic_DNA"/>
</dbReference>
<proteinExistence type="predicted"/>
<accession>A0A026VWD0</accession>
<dbReference type="Proteomes" id="UP000053097">
    <property type="component" value="Unassembled WGS sequence"/>
</dbReference>
<dbReference type="AlphaFoldDB" id="A0A026VWD0"/>